<dbReference type="RefSeq" id="WP_380794625.1">
    <property type="nucleotide sequence ID" value="NZ_JBHTKR010000007.1"/>
</dbReference>
<gene>
    <name evidence="1" type="ORF">ACFQ3C_17570</name>
</gene>
<evidence type="ECO:0008006" key="3">
    <source>
        <dbReference type="Google" id="ProtNLM"/>
    </source>
</evidence>
<evidence type="ECO:0000313" key="2">
    <source>
        <dbReference type="Proteomes" id="UP001597151"/>
    </source>
</evidence>
<keyword evidence="2" id="KW-1185">Reference proteome</keyword>
<dbReference type="Proteomes" id="UP001597151">
    <property type="component" value="Unassembled WGS sequence"/>
</dbReference>
<organism evidence="1 2">
    <name type="scientific">Seohaeicola saemankumensis</name>
    <dbReference type="NCBI Taxonomy" id="481181"/>
    <lineage>
        <taxon>Bacteria</taxon>
        <taxon>Pseudomonadati</taxon>
        <taxon>Pseudomonadota</taxon>
        <taxon>Alphaproteobacteria</taxon>
        <taxon>Rhodobacterales</taxon>
        <taxon>Roseobacteraceae</taxon>
        <taxon>Seohaeicola</taxon>
    </lineage>
</organism>
<sequence length="123" mass="14530">MTQHFLFLDESEQRWLDILTNHADEAETLAHRLVGDGRRTEEGCIVTDTATPRKVRFRGQQYAAYRFIFCALNKEMASFDDVVRHRCHNRLCINPEHLQKGTRADNQRDDWDNWANGVDHRFL</sequence>
<dbReference type="InterPro" id="IPR044925">
    <property type="entry name" value="His-Me_finger_sf"/>
</dbReference>
<dbReference type="EMBL" id="JBHTKR010000007">
    <property type="protein sequence ID" value="MFD1196485.1"/>
    <property type="molecule type" value="Genomic_DNA"/>
</dbReference>
<dbReference type="SUPFAM" id="SSF54060">
    <property type="entry name" value="His-Me finger endonucleases"/>
    <property type="match status" value="1"/>
</dbReference>
<accession>A0ABW3TH32</accession>
<evidence type="ECO:0000313" key="1">
    <source>
        <dbReference type="EMBL" id="MFD1196485.1"/>
    </source>
</evidence>
<comment type="caution">
    <text evidence="1">The sequence shown here is derived from an EMBL/GenBank/DDBJ whole genome shotgun (WGS) entry which is preliminary data.</text>
</comment>
<protein>
    <recommendedName>
        <fullName evidence="3">HNH nuclease domain-containing protein</fullName>
    </recommendedName>
</protein>
<dbReference type="InterPro" id="IPR044930">
    <property type="entry name" value="Homing_endonuclease_His-Me"/>
</dbReference>
<name>A0ABW3TH32_9RHOB</name>
<reference evidence="2" key="1">
    <citation type="journal article" date="2019" name="Int. J. Syst. Evol. Microbiol.">
        <title>The Global Catalogue of Microorganisms (GCM) 10K type strain sequencing project: providing services to taxonomists for standard genome sequencing and annotation.</title>
        <authorList>
            <consortium name="The Broad Institute Genomics Platform"/>
            <consortium name="The Broad Institute Genome Sequencing Center for Infectious Disease"/>
            <person name="Wu L."/>
            <person name="Ma J."/>
        </authorList>
    </citation>
    <scope>NUCLEOTIDE SEQUENCE [LARGE SCALE GENOMIC DNA]</scope>
    <source>
        <strain evidence="2">CCUG 55328</strain>
    </source>
</reference>
<proteinExistence type="predicted"/>
<dbReference type="Gene3D" id="3.90.75.10">
    <property type="entry name" value="Homing Intron 3 (I-ppo) Encoded Endonuclease, Chain A"/>
    <property type="match status" value="1"/>
</dbReference>